<reference evidence="4" key="1">
    <citation type="submission" date="2017-02" db="UniProtKB">
        <authorList>
            <consortium name="WormBaseParasite"/>
        </authorList>
    </citation>
    <scope>IDENTIFICATION</scope>
</reference>
<evidence type="ECO:0000313" key="4">
    <source>
        <dbReference type="WBParaSite" id="DME_0000158501-mRNA-1"/>
    </source>
</evidence>
<evidence type="ECO:0000313" key="1">
    <source>
        <dbReference type="EMBL" id="VDN55972.1"/>
    </source>
</evidence>
<dbReference type="Proteomes" id="UP000038040">
    <property type="component" value="Unplaced"/>
</dbReference>
<dbReference type="WBParaSite" id="DME_0000158501-mRNA-1">
    <property type="protein sequence ID" value="DME_0000158501-mRNA-1"/>
    <property type="gene ID" value="DME_0000158501"/>
</dbReference>
<sequence>MSFEKNFASSSRSFVDLSTMICIRTESDSDVASDTVKDLRSLTGVRTAYKVMAVSPNAKHLIFKKGNRSLHLYNTEDITQCMDFQINGIESPHENDTMIDIAFLNDNDVIILLENAENMLFVTKATLYFQCRLLYISHPIRSTQICRRRHYDTSIIYDENGPVLISYPLSYHEKNHAVVPKIELLHLAEYCSRKAMSILTIRPDIKDKKALFCDPFIYRNRLYLFNRFESSILCIAISGIAKGEIRLLNTYPDPHCHRPNNKFANKCLIILTDSILIYFHQRLDRPHEEPQLWRLQLGSMSWRRLHLSLSHHVPVGQVSFRRASNAPIIYVHGECGRNSCQEKAHLFEMSLQQECLMVFIPIFNS</sequence>
<gene>
    <name evidence="1" type="ORF">DME_LOCUS5945</name>
</gene>
<name>A0A0N4U488_DRAME</name>
<dbReference type="Proteomes" id="UP000274756">
    <property type="component" value="Unassembled WGS sequence"/>
</dbReference>
<dbReference type="EMBL" id="UYYG01001154">
    <property type="protein sequence ID" value="VDN55972.1"/>
    <property type="molecule type" value="Genomic_DNA"/>
</dbReference>
<dbReference type="AlphaFoldDB" id="A0A0N4U488"/>
<dbReference type="OrthoDB" id="774873at2759"/>
<proteinExistence type="predicted"/>
<evidence type="ECO:0000313" key="3">
    <source>
        <dbReference type="Proteomes" id="UP000274756"/>
    </source>
</evidence>
<evidence type="ECO:0000313" key="2">
    <source>
        <dbReference type="Proteomes" id="UP000038040"/>
    </source>
</evidence>
<organism evidence="2 4">
    <name type="scientific">Dracunculus medinensis</name>
    <name type="common">Guinea worm</name>
    <dbReference type="NCBI Taxonomy" id="318479"/>
    <lineage>
        <taxon>Eukaryota</taxon>
        <taxon>Metazoa</taxon>
        <taxon>Ecdysozoa</taxon>
        <taxon>Nematoda</taxon>
        <taxon>Chromadorea</taxon>
        <taxon>Rhabditida</taxon>
        <taxon>Spirurina</taxon>
        <taxon>Dracunculoidea</taxon>
        <taxon>Dracunculidae</taxon>
        <taxon>Dracunculus</taxon>
    </lineage>
</organism>
<keyword evidence="3" id="KW-1185">Reference proteome</keyword>
<accession>A0A0N4U488</accession>
<protein>
    <submittedName>
        <fullName evidence="4">CNH domain-containing protein</fullName>
    </submittedName>
</protein>
<dbReference type="STRING" id="318479.A0A0N4U488"/>
<reference evidence="1 3" key="2">
    <citation type="submission" date="2018-11" db="EMBL/GenBank/DDBJ databases">
        <authorList>
            <consortium name="Pathogen Informatics"/>
        </authorList>
    </citation>
    <scope>NUCLEOTIDE SEQUENCE [LARGE SCALE GENOMIC DNA]</scope>
</reference>